<organism evidence="1 2">
    <name type="scientific">Streptomyces ochraceiscleroticus</name>
    <dbReference type="NCBI Taxonomy" id="47761"/>
    <lineage>
        <taxon>Bacteria</taxon>
        <taxon>Bacillati</taxon>
        <taxon>Actinomycetota</taxon>
        <taxon>Actinomycetes</taxon>
        <taxon>Kitasatosporales</taxon>
        <taxon>Streptomycetaceae</taxon>
        <taxon>Streptomyces</taxon>
    </lineage>
</organism>
<accession>A0ABW1MKM2</accession>
<gene>
    <name evidence="1" type="ORF">ACFP4F_17685</name>
</gene>
<protein>
    <submittedName>
        <fullName evidence="1">Uncharacterized protein</fullName>
    </submittedName>
</protein>
<dbReference type="Proteomes" id="UP001596139">
    <property type="component" value="Unassembled WGS sequence"/>
</dbReference>
<reference evidence="2" key="1">
    <citation type="journal article" date="2019" name="Int. J. Syst. Evol. Microbiol.">
        <title>The Global Catalogue of Microorganisms (GCM) 10K type strain sequencing project: providing services to taxonomists for standard genome sequencing and annotation.</title>
        <authorList>
            <consortium name="The Broad Institute Genomics Platform"/>
            <consortium name="The Broad Institute Genome Sequencing Center for Infectious Disease"/>
            <person name="Wu L."/>
            <person name="Ma J."/>
        </authorList>
    </citation>
    <scope>NUCLEOTIDE SEQUENCE [LARGE SCALE GENOMIC DNA]</scope>
    <source>
        <strain evidence="2">CGMCC 1.15180</strain>
    </source>
</reference>
<evidence type="ECO:0000313" key="1">
    <source>
        <dbReference type="EMBL" id="MFC6064366.1"/>
    </source>
</evidence>
<name>A0ABW1MKM2_9ACTN</name>
<dbReference type="RefSeq" id="WP_031063848.1">
    <property type="nucleotide sequence ID" value="NZ_JBHSPX010000004.1"/>
</dbReference>
<proteinExistence type="predicted"/>
<evidence type="ECO:0000313" key="2">
    <source>
        <dbReference type="Proteomes" id="UP001596139"/>
    </source>
</evidence>
<sequence>MGEWLPDFDEKRYRKRNTIKWTINKYKYLADRLPAASQMVGRDTRQRILAALQIEADAIAPTAPRSEKGGEHHFISCRAHQYAAGACSASRCHDDDMPQSPQYVAQLRVENMWLELYSLTPGGFQEDEHTLRFSPAEESALSALKRLVSLFLVRYRDESMAVVTGNGDREYLFGPGQVGPFRFVFWE</sequence>
<keyword evidence="2" id="KW-1185">Reference proteome</keyword>
<comment type="caution">
    <text evidence="1">The sequence shown here is derived from an EMBL/GenBank/DDBJ whole genome shotgun (WGS) entry which is preliminary data.</text>
</comment>
<dbReference type="EMBL" id="JBHSPX010000004">
    <property type="protein sequence ID" value="MFC6064366.1"/>
    <property type="molecule type" value="Genomic_DNA"/>
</dbReference>